<gene>
    <name evidence="2" type="ORF">K529_009510</name>
</gene>
<evidence type="ECO:0000313" key="3">
    <source>
        <dbReference type="Proteomes" id="UP000013243"/>
    </source>
</evidence>
<reference evidence="2 3" key="1">
    <citation type="journal article" date="2016" name="ISME J.">
        <title>Global occurrence and heterogeneity of the Roseobacter-clade species Ruegeria mobilis.</title>
        <authorList>
            <person name="Sonnenschein E."/>
            <person name="Gram L."/>
        </authorList>
    </citation>
    <scope>NUCLEOTIDE SEQUENCE [LARGE SCALE GENOMIC DNA]</scope>
    <source>
        <strain evidence="2 3">F1926</strain>
    </source>
</reference>
<dbReference type="InterPro" id="IPR052164">
    <property type="entry name" value="Anthracycline_SecMetBiosynth"/>
</dbReference>
<dbReference type="STRING" id="1265309.K529_009510"/>
<dbReference type="Gene3D" id="3.10.180.10">
    <property type="entry name" value="2,3-Dihydroxybiphenyl 1,2-Dioxygenase, domain 1"/>
    <property type="match status" value="1"/>
</dbReference>
<feature type="domain" description="VOC" evidence="1">
    <location>
        <begin position="3"/>
        <end position="121"/>
    </location>
</feature>
<dbReference type="OrthoDB" id="9793039at2"/>
<protein>
    <submittedName>
        <fullName evidence="2">Glyoxalase</fullName>
    </submittedName>
</protein>
<dbReference type="EMBL" id="CP015230">
    <property type="protein sequence ID" value="ANP40996.1"/>
    <property type="molecule type" value="Genomic_DNA"/>
</dbReference>
<dbReference type="SUPFAM" id="SSF54593">
    <property type="entry name" value="Glyoxalase/Bleomycin resistance protein/Dihydroxybiphenyl dioxygenase"/>
    <property type="match status" value="1"/>
</dbReference>
<dbReference type="AlphaFoldDB" id="A0A1B1A390"/>
<dbReference type="PANTHER" id="PTHR33993">
    <property type="entry name" value="GLYOXALASE-RELATED"/>
    <property type="match status" value="1"/>
</dbReference>
<evidence type="ECO:0000259" key="1">
    <source>
        <dbReference type="PROSITE" id="PS51819"/>
    </source>
</evidence>
<dbReference type="InterPro" id="IPR004360">
    <property type="entry name" value="Glyas_Fos-R_dOase_dom"/>
</dbReference>
<dbReference type="PROSITE" id="PS51819">
    <property type="entry name" value="VOC"/>
    <property type="match status" value="1"/>
</dbReference>
<dbReference type="PANTHER" id="PTHR33993:SF2">
    <property type="entry name" value="VOC DOMAIN-CONTAINING PROTEIN"/>
    <property type="match status" value="1"/>
</dbReference>
<dbReference type="Proteomes" id="UP000013243">
    <property type="component" value="Chromosome"/>
</dbReference>
<dbReference type="GeneID" id="28250068"/>
<sequence length="121" mass="13293">MNIIAHVEIPVRDLERAMTFYSTVFEIAFSDITSIHGNRMAFFPFTEGQDGASGALAEGEIYVPTHQGALLYFSVNDIDAVLQRATNLDQQILLPKTALDDGGFVAEIEDSEGNRIAVQML</sequence>
<dbReference type="InterPro" id="IPR037523">
    <property type="entry name" value="VOC_core"/>
</dbReference>
<dbReference type="RefSeq" id="WP_005659684.1">
    <property type="nucleotide sequence ID" value="NZ_CP015230.1"/>
</dbReference>
<proteinExistence type="predicted"/>
<dbReference type="Pfam" id="PF00903">
    <property type="entry name" value="Glyoxalase"/>
    <property type="match status" value="1"/>
</dbReference>
<dbReference type="KEGG" id="rmb:K529_009510"/>
<organism evidence="2 3">
    <name type="scientific">Tritonibacter mobilis F1926</name>
    <dbReference type="NCBI Taxonomy" id="1265309"/>
    <lineage>
        <taxon>Bacteria</taxon>
        <taxon>Pseudomonadati</taxon>
        <taxon>Pseudomonadota</taxon>
        <taxon>Alphaproteobacteria</taxon>
        <taxon>Rhodobacterales</taxon>
        <taxon>Paracoccaceae</taxon>
        <taxon>Tritonibacter</taxon>
    </lineage>
</organism>
<dbReference type="CDD" id="cd07247">
    <property type="entry name" value="SgaA_N_like"/>
    <property type="match status" value="1"/>
</dbReference>
<accession>A0A1B1A390</accession>
<name>A0A1B1A390_9RHOB</name>
<evidence type="ECO:0000313" key="2">
    <source>
        <dbReference type="EMBL" id="ANP40996.1"/>
    </source>
</evidence>
<dbReference type="InterPro" id="IPR029068">
    <property type="entry name" value="Glyas_Bleomycin-R_OHBP_Dase"/>
</dbReference>